<dbReference type="PANTHER" id="PTHR44846:SF1">
    <property type="entry name" value="MANNOSYL-D-GLYCERATE TRANSPORT_METABOLISM SYSTEM REPRESSOR MNGR-RELATED"/>
    <property type="match status" value="1"/>
</dbReference>
<keyword evidence="1" id="KW-0805">Transcription regulation</keyword>
<evidence type="ECO:0000313" key="5">
    <source>
        <dbReference type="EMBL" id="SNX67149.1"/>
    </source>
</evidence>
<dbReference type="GO" id="GO:0003700">
    <property type="term" value="F:DNA-binding transcription factor activity"/>
    <property type="evidence" value="ECO:0007669"/>
    <property type="project" value="InterPro"/>
</dbReference>
<dbReference type="Proteomes" id="UP000219546">
    <property type="component" value="Unassembled WGS sequence"/>
</dbReference>
<evidence type="ECO:0000256" key="3">
    <source>
        <dbReference type="ARBA" id="ARBA00023163"/>
    </source>
</evidence>
<dbReference type="OrthoDB" id="457376at2"/>
<reference evidence="5 6" key="1">
    <citation type="submission" date="2017-08" db="EMBL/GenBank/DDBJ databases">
        <authorList>
            <person name="de Groot N.N."/>
        </authorList>
    </citation>
    <scope>NUCLEOTIDE SEQUENCE [LARGE SCALE GENOMIC DNA]</scope>
    <source>
        <strain evidence="5 6">JC228</strain>
    </source>
</reference>
<dbReference type="Gene3D" id="1.10.10.10">
    <property type="entry name" value="Winged helix-like DNA-binding domain superfamily/Winged helix DNA-binding domain"/>
    <property type="match status" value="1"/>
</dbReference>
<dbReference type="PRINTS" id="PR00035">
    <property type="entry name" value="HTHGNTR"/>
</dbReference>
<dbReference type="InterPro" id="IPR036390">
    <property type="entry name" value="WH_DNA-bd_sf"/>
</dbReference>
<dbReference type="RefSeq" id="WP_097156970.1">
    <property type="nucleotide sequence ID" value="NZ_JBEPMQ010000003.1"/>
</dbReference>
<organism evidence="5 6">
    <name type="scientific">Bacillus oleivorans</name>
    <dbReference type="NCBI Taxonomy" id="1448271"/>
    <lineage>
        <taxon>Bacteria</taxon>
        <taxon>Bacillati</taxon>
        <taxon>Bacillota</taxon>
        <taxon>Bacilli</taxon>
        <taxon>Bacillales</taxon>
        <taxon>Bacillaceae</taxon>
        <taxon>Bacillus</taxon>
    </lineage>
</organism>
<dbReference type="Pfam" id="PF00392">
    <property type="entry name" value="GntR"/>
    <property type="match status" value="1"/>
</dbReference>
<accession>A0A285CI16</accession>
<dbReference type="PANTHER" id="PTHR44846">
    <property type="entry name" value="MANNOSYL-D-GLYCERATE TRANSPORT/METABOLISM SYSTEM REPRESSOR MNGR-RELATED"/>
    <property type="match status" value="1"/>
</dbReference>
<keyword evidence="3" id="KW-0804">Transcription</keyword>
<proteinExistence type="predicted"/>
<dbReference type="SUPFAM" id="SSF64288">
    <property type="entry name" value="Chorismate lyase-like"/>
    <property type="match status" value="1"/>
</dbReference>
<keyword evidence="2" id="KW-0238">DNA-binding</keyword>
<dbReference type="CDD" id="cd07377">
    <property type="entry name" value="WHTH_GntR"/>
    <property type="match status" value="1"/>
</dbReference>
<dbReference type="SMART" id="SM00345">
    <property type="entry name" value="HTH_GNTR"/>
    <property type="match status" value="1"/>
</dbReference>
<dbReference type="InterPro" id="IPR050679">
    <property type="entry name" value="Bact_HTH_transcr_reg"/>
</dbReference>
<dbReference type="SUPFAM" id="SSF46785">
    <property type="entry name" value="Winged helix' DNA-binding domain"/>
    <property type="match status" value="1"/>
</dbReference>
<protein>
    <submittedName>
        <fullName evidence="5">GntR family transcriptional regulator</fullName>
    </submittedName>
</protein>
<dbReference type="InterPro" id="IPR000524">
    <property type="entry name" value="Tscrpt_reg_HTH_GntR"/>
</dbReference>
<dbReference type="Pfam" id="PF07702">
    <property type="entry name" value="UTRA"/>
    <property type="match status" value="1"/>
</dbReference>
<evidence type="ECO:0000313" key="6">
    <source>
        <dbReference type="Proteomes" id="UP000219546"/>
    </source>
</evidence>
<dbReference type="EMBL" id="OAOP01000001">
    <property type="protein sequence ID" value="SNX67149.1"/>
    <property type="molecule type" value="Genomic_DNA"/>
</dbReference>
<dbReference type="GO" id="GO:0003677">
    <property type="term" value="F:DNA binding"/>
    <property type="evidence" value="ECO:0007669"/>
    <property type="project" value="UniProtKB-KW"/>
</dbReference>
<dbReference type="InterPro" id="IPR036388">
    <property type="entry name" value="WH-like_DNA-bd_sf"/>
</dbReference>
<dbReference type="Gene3D" id="3.40.1410.10">
    <property type="entry name" value="Chorismate lyase-like"/>
    <property type="match status" value="1"/>
</dbReference>
<gene>
    <name evidence="5" type="ORF">SAMN05877753_101465</name>
</gene>
<name>A0A285CI16_9BACI</name>
<evidence type="ECO:0000259" key="4">
    <source>
        <dbReference type="PROSITE" id="PS50949"/>
    </source>
</evidence>
<dbReference type="AlphaFoldDB" id="A0A285CI16"/>
<evidence type="ECO:0000256" key="2">
    <source>
        <dbReference type="ARBA" id="ARBA00023125"/>
    </source>
</evidence>
<dbReference type="FunFam" id="1.10.10.10:FF:000079">
    <property type="entry name" value="GntR family transcriptional regulator"/>
    <property type="match status" value="1"/>
</dbReference>
<keyword evidence="6" id="KW-1185">Reference proteome</keyword>
<dbReference type="PROSITE" id="PS50949">
    <property type="entry name" value="HTH_GNTR"/>
    <property type="match status" value="1"/>
</dbReference>
<dbReference type="GO" id="GO:0045892">
    <property type="term" value="P:negative regulation of DNA-templated transcription"/>
    <property type="evidence" value="ECO:0007669"/>
    <property type="project" value="TreeGrafter"/>
</dbReference>
<dbReference type="SMART" id="SM00866">
    <property type="entry name" value="UTRA"/>
    <property type="match status" value="1"/>
</dbReference>
<evidence type="ECO:0000256" key="1">
    <source>
        <dbReference type="ARBA" id="ARBA00023015"/>
    </source>
</evidence>
<feature type="domain" description="HTH gntR-type" evidence="4">
    <location>
        <begin position="9"/>
        <end position="77"/>
    </location>
</feature>
<dbReference type="InterPro" id="IPR011663">
    <property type="entry name" value="UTRA"/>
</dbReference>
<sequence length="239" mass="28010">MQLDKNLHIPLYRQVEQILEEKIKTGQWEIGYQLPTEQDLSSLFNVSTITVKRAIVELVNKGYVYRQRGKGTFVSGALNEQNINTLISLTNEEALEYPHELITFTIENSDQEIAKKLGLENGAKVIHIKRIKIENGEPRALEYTYLPYDKCSDLTSNDINNDLIYNILKTKFHISLGRAKMFIKPYIVQDEQAELLDIEPGTAVFEWERFTYTKQEEIIEYSKFYVRQDKETYYTEVFF</sequence>
<dbReference type="InterPro" id="IPR028978">
    <property type="entry name" value="Chorismate_lyase_/UTRA_dom_sf"/>
</dbReference>